<evidence type="ECO:0000256" key="10">
    <source>
        <dbReference type="ARBA" id="ARBA00022840"/>
    </source>
</evidence>
<dbReference type="EMBL" id="CP033926">
    <property type="protein sequence ID" value="AZA99792.1"/>
    <property type="molecule type" value="Genomic_DNA"/>
</dbReference>
<keyword evidence="11" id="KW-1278">Translocase</keyword>
<dbReference type="SUPFAM" id="SSF52540">
    <property type="entry name" value="P-loop containing nucleoside triphosphate hydrolases"/>
    <property type="match status" value="1"/>
</dbReference>
<keyword evidence="5" id="KW-0813">Transport</keyword>
<keyword evidence="9" id="KW-0547">Nucleotide-binding</keyword>
<feature type="domain" description="ABC transporter" evidence="15">
    <location>
        <begin position="3"/>
        <end position="235"/>
    </location>
</feature>
<dbReference type="Proteomes" id="UP000279541">
    <property type="component" value="Chromosome"/>
</dbReference>
<protein>
    <recommendedName>
        <fullName evidence="4">Lipopolysaccharide export system ATP-binding protein LptB</fullName>
    </recommendedName>
</protein>
<sequence length="353" mass="40077">MILRGENLIKEYGPKKVVKGVSVQVQQGEIVGLLGPNGAGKTTSFYMIVGLVKPTSGKIFLDKQEITTDAMYRRAQKGIGYLAQEASVFRKLSVEENIMGVLQLTKLSKREQQIKCDELIEEFSLQHVRKNRGDLLSGGERRRTEIARCLATSPNFILLDEPFAGVDPIAVEDIQKIVRSLVDKNIGILITDHNVQQTLAITNKTYIMFEGKILKEGLPEDLANDPQVREAYLGENFVYQSILDKPKKKKYAYNIWAGNFDSKSQLQGFVDENFKQYDDLRLMYGFEDISFASLANSEIEHIFNDVVDKNVNNSFVFQKKEINSNYSLEQAEADSKEVSRPELHYLTTYMYEG</sequence>
<evidence type="ECO:0000256" key="4">
    <source>
        <dbReference type="ARBA" id="ARBA00017803"/>
    </source>
</evidence>
<name>A0A1N7I3N1_9FLAO</name>
<dbReference type="InterPro" id="IPR027417">
    <property type="entry name" value="P-loop_NTPase"/>
</dbReference>
<keyword evidence="12" id="KW-0472">Membrane</keyword>
<evidence type="ECO:0000256" key="13">
    <source>
        <dbReference type="ARBA" id="ARBA00024818"/>
    </source>
</evidence>
<evidence type="ECO:0000313" key="16">
    <source>
        <dbReference type="EMBL" id="AZA99792.1"/>
    </source>
</evidence>
<dbReference type="GO" id="GO:0005737">
    <property type="term" value="C:cytoplasm"/>
    <property type="evidence" value="ECO:0007669"/>
    <property type="project" value="UniProtKB-SubCell"/>
</dbReference>
<evidence type="ECO:0000313" key="17">
    <source>
        <dbReference type="EMBL" id="SIS31636.1"/>
    </source>
</evidence>
<proteinExistence type="inferred from homology"/>
<evidence type="ECO:0000256" key="2">
    <source>
        <dbReference type="ARBA" id="ARBA00004515"/>
    </source>
</evidence>
<dbReference type="InterPro" id="IPR003439">
    <property type="entry name" value="ABC_transporter-like_ATP-bd"/>
</dbReference>
<dbReference type="Pfam" id="PF12399">
    <property type="entry name" value="BCA_ABC_TP_C"/>
    <property type="match status" value="1"/>
</dbReference>
<keyword evidence="7" id="KW-0963">Cytoplasm</keyword>
<dbReference type="EMBL" id="FTNZ01000002">
    <property type="protein sequence ID" value="SIS31636.1"/>
    <property type="molecule type" value="Genomic_DNA"/>
</dbReference>
<evidence type="ECO:0000313" key="18">
    <source>
        <dbReference type="Proteomes" id="UP000186106"/>
    </source>
</evidence>
<evidence type="ECO:0000256" key="14">
    <source>
        <dbReference type="ARBA" id="ARBA00026081"/>
    </source>
</evidence>
<dbReference type="NCBIfam" id="TIGR04406">
    <property type="entry name" value="LPS_export_lptB"/>
    <property type="match status" value="1"/>
</dbReference>
<dbReference type="GO" id="GO:0005524">
    <property type="term" value="F:ATP binding"/>
    <property type="evidence" value="ECO:0007669"/>
    <property type="project" value="UniProtKB-KW"/>
</dbReference>
<comment type="function">
    <text evidence="13">Part of the ABC transporter complex LptBFG involved in the translocation of lipopolysaccharide (LPS) from the inner membrane to the outer membrane. Probably responsible for energy coupling to the transport system.</text>
</comment>
<comment type="subunit">
    <text evidence="14">Component of the lipopolysaccharide transport and assembly complex. The LptBFG transporter is composed of two ATP-binding proteins (LptB) and two transmembrane proteins (LptF and LptG).</text>
</comment>
<dbReference type="AlphaFoldDB" id="A0A1N7I3N1"/>
<dbReference type="Gene3D" id="3.40.50.300">
    <property type="entry name" value="P-loop containing nucleotide triphosphate hydrolases"/>
    <property type="match status" value="1"/>
</dbReference>
<evidence type="ECO:0000256" key="9">
    <source>
        <dbReference type="ARBA" id="ARBA00022741"/>
    </source>
</evidence>
<dbReference type="KEGG" id="cjt:EG359_09250"/>
<organism evidence="17 18">
    <name type="scientific">Chryseobacterium joostei</name>
    <dbReference type="NCBI Taxonomy" id="112234"/>
    <lineage>
        <taxon>Bacteria</taxon>
        <taxon>Pseudomonadati</taxon>
        <taxon>Bacteroidota</taxon>
        <taxon>Flavobacteriia</taxon>
        <taxon>Flavobacteriales</taxon>
        <taxon>Weeksellaceae</taxon>
        <taxon>Chryseobacterium group</taxon>
        <taxon>Chryseobacterium</taxon>
    </lineage>
</organism>
<keyword evidence="19" id="KW-1185">Reference proteome</keyword>
<keyword evidence="10 17" id="KW-0067">ATP-binding</keyword>
<evidence type="ECO:0000313" key="19">
    <source>
        <dbReference type="Proteomes" id="UP000279541"/>
    </source>
</evidence>
<dbReference type="CDD" id="cd03218">
    <property type="entry name" value="ABC_YhbG"/>
    <property type="match status" value="1"/>
</dbReference>
<dbReference type="SMART" id="SM00382">
    <property type="entry name" value="AAA"/>
    <property type="match status" value="1"/>
</dbReference>
<dbReference type="InterPro" id="IPR051120">
    <property type="entry name" value="ABC_AA/LPS_Transport"/>
</dbReference>
<dbReference type="PANTHER" id="PTHR45772">
    <property type="entry name" value="CONSERVED COMPONENT OF ABC TRANSPORTER FOR NATURAL AMINO ACIDS-RELATED"/>
    <property type="match status" value="1"/>
</dbReference>
<reference evidence="16 19" key="2">
    <citation type="submission" date="2018-11" db="EMBL/GenBank/DDBJ databases">
        <title>Proposal to divide the Flavobacteriaceae and reorganize its genera based on Amino Acid Identity values calculated from whole genome sequences.</title>
        <authorList>
            <person name="Nicholson A.C."/>
            <person name="Gulvik C.A."/>
            <person name="Whitney A.M."/>
            <person name="Humrighouse B.W."/>
            <person name="Bell M."/>
            <person name="Holmes B."/>
            <person name="Steigerwalt A.G."/>
            <person name="Villarma A."/>
            <person name="Sheth M."/>
            <person name="Batra D."/>
            <person name="Pryor J."/>
            <person name="Bernardet J.-F."/>
            <person name="Hugo C."/>
            <person name="Kampfer P."/>
            <person name="Newman J."/>
            <person name="McQuiston J.R."/>
        </authorList>
    </citation>
    <scope>NUCLEOTIDE SEQUENCE [LARGE SCALE GENOMIC DNA]</scope>
    <source>
        <strain evidence="16 19">DSM 16927</strain>
    </source>
</reference>
<keyword evidence="8" id="KW-0997">Cell inner membrane</keyword>
<dbReference type="PROSITE" id="PS50893">
    <property type="entry name" value="ABC_TRANSPORTER_2"/>
    <property type="match status" value="1"/>
</dbReference>
<dbReference type="InterPro" id="IPR032823">
    <property type="entry name" value="BCA_ABC_TP_C"/>
</dbReference>
<dbReference type="OrthoDB" id="9801987at2"/>
<dbReference type="GO" id="GO:0016887">
    <property type="term" value="F:ATP hydrolysis activity"/>
    <property type="evidence" value="ECO:0007669"/>
    <property type="project" value="InterPro"/>
</dbReference>
<evidence type="ECO:0000259" key="15">
    <source>
        <dbReference type="PROSITE" id="PS50893"/>
    </source>
</evidence>
<dbReference type="InterPro" id="IPR030921">
    <property type="entry name" value="LPS_export_LptB"/>
</dbReference>
<evidence type="ECO:0000256" key="6">
    <source>
        <dbReference type="ARBA" id="ARBA00022475"/>
    </source>
</evidence>
<dbReference type="Pfam" id="PF00005">
    <property type="entry name" value="ABC_tran"/>
    <property type="match status" value="1"/>
</dbReference>
<reference evidence="17 18" key="1">
    <citation type="submission" date="2017-01" db="EMBL/GenBank/DDBJ databases">
        <authorList>
            <person name="Mah S.A."/>
            <person name="Swanson W.J."/>
            <person name="Moy G.W."/>
            <person name="Vacquier V.D."/>
        </authorList>
    </citation>
    <scope>NUCLEOTIDE SEQUENCE [LARGE SCALE GENOMIC DNA]</scope>
    <source>
        <strain evidence="17 18">DSM 16927</strain>
    </source>
</reference>
<evidence type="ECO:0000256" key="8">
    <source>
        <dbReference type="ARBA" id="ARBA00022519"/>
    </source>
</evidence>
<accession>A0A1N7I3N1</accession>
<dbReference type="InterPro" id="IPR003593">
    <property type="entry name" value="AAA+_ATPase"/>
</dbReference>
<dbReference type="STRING" id="112234.SAMN05421768_102497"/>
<gene>
    <name evidence="16" type="primary">lptB</name>
    <name evidence="16" type="ORF">EG359_09250</name>
    <name evidence="17" type="ORF">SAMN05421768_102497</name>
</gene>
<keyword evidence="6" id="KW-1003">Cell membrane</keyword>
<evidence type="ECO:0000256" key="11">
    <source>
        <dbReference type="ARBA" id="ARBA00022967"/>
    </source>
</evidence>
<dbReference type="GO" id="GO:0055085">
    <property type="term" value="P:transmembrane transport"/>
    <property type="evidence" value="ECO:0007669"/>
    <property type="project" value="InterPro"/>
</dbReference>
<evidence type="ECO:0000256" key="12">
    <source>
        <dbReference type="ARBA" id="ARBA00023136"/>
    </source>
</evidence>
<comment type="similarity">
    <text evidence="3">Belongs to the ABC transporter superfamily. Outer membrane lipopolysaccharide export (TC 1.B.42) family.</text>
</comment>
<evidence type="ECO:0000256" key="7">
    <source>
        <dbReference type="ARBA" id="ARBA00022490"/>
    </source>
</evidence>
<evidence type="ECO:0000256" key="3">
    <source>
        <dbReference type="ARBA" id="ARBA00010865"/>
    </source>
</evidence>
<dbReference type="PANTHER" id="PTHR45772:SF10">
    <property type="entry name" value="LIPOPOLYSACCHARIDE EXPORT SYSTEM ATP-BINDING PROTEIN LPTB"/>
    <property type="match status" value="1"/>
</dbReference>
<dbReference type="GO" id="GO:0043190">
    <property type="term" value="C:ATP-binding cassette (ABC) transporter complex"/>
    <property type="evidence" value="ECO:0007669"/>
    <property type="project" value="InterPro"/>
</dbReference>
<evidence type="ECO:0000256" key="1">
    <source>
        <dbReference type="ARBA" id="ARBA00004496"/>
    </source>
</evidence>
<evidence type="ECO:0000256" key="5">
    <source>
        <dbReference type="ARBA" id="ARBA00022448"/>
    </source>
</evidence>
<dbReference type="Proteomes" id="UP000186106">
    <property type="component" value="Unassembled WGS sequence"/>
</dbReference>
<comment type="subcellular location">
    <subcellularLocation>
        <location evidence="2">Cell inner membrane</location>
        <topology evidence="2">Peripheral membrane protein</topology>
        <orientation evidence="2">Cytoplasmic side</orientation>
    </subcellularLocation>
    <subcellularLocation>
        <location evidence="1">Cytoplasm</location>
    </subcellularLocation>
</comment>
<dbReference type="FunFam" id="3.40.50.300:FF:000151">
    <property type="entry name" value="Lipopolysaccharide ABC transporter ATP-binding protein"/>
    <property type="match status" value="1"/>
</dbReference>